<dbReference type="AlphaFoldDB" id="A0A7C8IT25"/>
<sequence length="389" mass="41303">MRPSYATVTTALATAGLAALTQARCSPKPLCKELVFKINAAANNTALPPYPNSTGPGVLFQYLSSFDASALGTVPVAGTFNISALYCEPTTKVKGREGTIQYLLHGLLSNKEYWNGIDFPEPEFYGQYSWISHAASQGYATLAIDNLGNGKSDRPNPINIVQTPMQISVVYSILRGIRAGSLPGVPKYDKVIMGTHSYGSVLGRLISTIFPTSGADAYILTATAANLTGLQQFIANIGPRAASVVDSRFEGLAPAYLSATKNIREVIYGLDGSFDPKIAEWDAASPHVFGVGEIAGRRPTVPSSFAGPVMVLSGRQDQIACGNGSVFDRPTVDCGLGPGSHVDETRSLFPKATAFQAYVPENTAHNLNTHYSAPESFGAAHTWLESVGF</sequence>
<feature type="signal peptide" evidence="1">
    <location>
        <begin position="1"/>
        <end position="23"/>
    </location>
</feature>
<protein>
    <recommendedName>
        <fullName evidence="2">AB hydrolase-1 domain-containing protein</fullName>
    </recommendedName>
</protein>
<dbReference type="OrthoDB" id="190201at2759"/>
<dbReference type="EMBL" id="WUBL01000223">
    <property type="protein sequence ID" value="KAF2963219.1"/>
    <property type="molecule type" value="Genomic_DNA"/>
</dbReference>
<reference evidence="3 4" key="1">
    <citation type="submission" date="2019-12" db="EMBL/GenBank/DDBJ databases">
        <title>Draft genome sequence of the ascomycete Xylaria multiplex DSM 110363.</title>
        <authorList>
            <person name="Buettner E."/>
            <person name="Kellner H."/>
        </authorList>
    </citation>
    <scope>NUCLEOTIDE SEQUENCE [LARGE SCALE GENOMIC DNA]</scope>
    <source>
        <strain evidence="3 4">DSM 110363</strain>
    </source>
</reference>
<feature type="domain" description="AB hydrolase-1" evidence="2">
    <location>
        <begin position="103"/>
        <end position="342"/>
    </location>
</feature>
<dbReference type="InterPro" id="IPR029058">
    <property type="entry name" value="AB_hydrolase_fold"/>
</dbReference>
<dbReference type="Proteomes" id="UP000481858">
    <property type="component" value="Unassembled WGS sequence"/>
</dbReference>
<evidence type="ECO:0000313" key="3">
    <source>
        <dbReference type="EMBL" id="KAF2963219.1"/>
    </source>
</evidence>
<evidence type="ECO:0000256" key="1">
    <source>
        <dbReference type="SAM" id="SignalP"/>
    </source>
</evidence>
<evidence type="ECO:0000259" key="2">
    <source>
        <dbReference type="Pfam" id="PF12697"/>
    </source>
</evidence>
<dbReference type="SUPFAM" id="SSF53474">
    <property type="entry name" value="alpha/beta-Hydrolases"/>
    <property type="match status" value="1"/>
</dbReference>
<evidence type="ECO:0000313" key="4">
    <source>
        <dbReference type="Proteomes" id="UP000481858"/>
    </source>
</evidence>
<feature type="chain" id="PRO_5028928563" description="AB hydrolase-1 domain-containing protein" evidence="1">
    <location>
        <begin position="24"/>
        <end position="389"/>
    </location>
</feature>
<keyword evidence="1" id="KW-0732">Signal</keyword>
<dbReference type="Pfam" id="PF12697">
    <property type="entry name" value="Abhydrolase_6"/>
    <property type="match status" value="1"/>
</dbReference>
<dbReference type="InParanoid" id="A0A7C8IT25"/>
<comment type="caution">
    <text evidence="3">The sequence shown here is derived from an EMBL/GenBank/DDBJ whole genome shotgun (WGS) entry which is preliminary data.</text>
</comment>
<proteinExistence type="predicted"/>
<organism evidence="3 4">
    <name type="scientific">Xylaria multiplex</name>
    <dbReference type="NCBI Taxonomy" id="323545"/>
    <lineage>
        <taxon>Eukaryota</taxon>
        <taxon>Fungi</taxon>
        <taxon>Dikarya</taxon>
        <taxon>Ascomycota</taxon>
        <taxon>Pezizomycotina</taxon>
        <taxon>Sordariomycetes</taxon>
        <taxon>Xylariomycetidae</taxon>
        <taxon>Xylariales</taxon>
        <taxon>Xylariaceae</taxon>
        <taxon>Xylaria</taxon>
    </lineage>
</organism>
<gene>
    <name evidence="3" type="ORF">GQX73_g10354</name>
</gene>
<dbReference type="InterPro" id="IPR000073">
    <property type="entry name" value="AB_hydrolase_1"/>
</dbReference>
<dbReference type="Gene3D" id="3.40.50.1820">
    <property type="entry name" value="alpha/beta hydrolase"/>
    <property type="match status" value="1"/>
</dbReference>
<accession>A0A7C8IT25</accession>
<name>A0A7C8IT25_9PEZI</name>
<keyword evidence="4" id="KW-1185">Reference proteome</keyword>